<dbReference type="AlphaFoldDB" id="A0A5R8YYG2"/>
<dbReference type="OrthoDB" id="3346013at2"/>
<comment type="caution">
    <text evidence="2">The sequence shown here is derived from an EMBL/GenBank/DDBJ whole genome shotgun (WGS) entry which is preliminary data.</text>
</comment>
<evidence type="ECO:0000313" key="2">
    <source>
        <dbReference type="EMBL" id="TLP57806.1"/>
    </source>
</evidence>
<sequence length="288" mass="32387">MKIITIATDLNHPFLVRLLNPSCEAVDLELVVLHPEQSAYQFADKRRMLAEQLLRVAARDELVVVTDAYDALFIRGRRHLEAGYERYNQPVVFSGELNSWPLGPVGMALHPGPPAGRYPYINTGGLIGPAGDIHDLCVKYAKAPTDQFELLVHLQAHGYRYHEQFSWSDQYHWTLVSLLEREMVGIDHDAAMFECFGPVIPDVVYSEVMRDVHDFAERGVESDAYQRERDELLARLEVPSGAAHLHFAGSITKAATLEFLDTEQLPEWLSVAYAAGPTPVRPGQIVRI</sequence>
<protein>
    <recommendedName>
        <fullName evidence="1">PLOD1-3-like GT domain-containing protein</fullName>
    </recommendedName>
</protein>
<name>A0A5R8YYG2_9ACTN</name>
<evidence type="ECO:0000259" key="1">
    <source>
        <dbReference type="Pfam" id="PF25342"/>
    </source>
</evidence>
<dbReference type="EMBL" id="VANP01000007">
    <property type="protein sequence ID" value="TLP57806.1"/>
    <property type="molecule type" value="Genomic_DNA"/>
</dbReference>
<accession>A0A5R8YYG2</accession>
<proteinExistence type="predicted"/>
<dbReference type="Proteomes" id="UP000309033">
    <property type="component" value="Unassembled WGS sequence"/>
</dbReference>
<dbReference type="Pfam" id="PF25342">
    <property type="entry name" value="GT_PLOD"/>
    <property type="match status" value="1"/>
</dbReference>
<evidence type="ECO:0000313" key="3">
    <source>
        <dbReference type="Proteomes" id="UP000309033"/>
    </source>
</evidence>
<gene>
    <name evidence="2" type="ORF">FED44_19740</name>
</gene>
<feature type="domain" description="PLOD1-3-like GT" evidence="1">
    <location>
        <begin position="3"/>
        <end position="140"/>
    </location>
</feature>
<organism evidence="2 3">
    <name type="scientific">Microbispora triticiradicis</name>
    <dbReference type="NCBI Taxonomy" id="2200763"/>
    <lineage>
        <taxon>Bacteria</taxon>
        <taxon>Bacillati</taxon>
        <taxon>Actinomycetota</taxon>
        <taxon>Actinomycetes</taxon>
        <taxon>Streptosporangiales</taxon>
        <taxon>Streptosporangiaceae</taxon>
        <taxon>Microbispora</taxon>
    </lineage>
</organism>
<reference evidence="2" key="1">
    <citation type="submission" date="2019-05" db="EMBL/GenBank/DDBJ databases">
        <title>Isolation, diversity and antifungal activity of Actinobacteria from wheat.</title>
        <authorList>
            <person name="Yu B."/>
        </authorList>
    </citation>
    <scope>NUCLEOTIDE SEQUENCE [LARGE SCALE GENOMIC DNA]</scope>
    <source>
        <strain evidence="2">NEAU-HEGS1-5</strain>
    </source>
</reference>
<dbReference type="CDD" id="cd22997">
    <property type="entry name" value="GT_LH"/>
    <property type="match status" value="1"/>
</dbReference>
<dbReference type="InterPro" id="IPR057589">
    <property type="entry name" value="GT_PLOD"/>
</dbReference>
<keyword evidence="3" id="KW-1185">Reference proteome</keyword>